<proteinExistence type="predicted"/>
<feature type="compositionally biased region" description="Basic and acidic residues" evidence="1">
    <location>
        <begin position="36"/>
        <end position="47"/>
    </location>
</feature>
<feature type="region of interest" description="Disordered" evidence="1">
    <location>
        <begin position="23"/>
        <end position="58"/>
    </location>
</feature>
<sequence length="201" mass="22941">MSAIKKALRSSIRRRRYSMFEQKENDYIHTPKSKRATSEECGTEKKVSSSFSDPSRRESAIFRRGSQVTRSVRDAVGTIRQKFRTSTRRLKPLREYNTTPSRSTNRKKGANGEEVDMYSPFHIETPGRAAGRVSRRSNIRTVVSLETPTRLRREVEALTANMQALATLTPNTLQSRRKSPPLTNGSLKTPRSARRRITTNL</sequence>
<feature type="region of interest" description="Disordered" evidence="1">
    <location>
        <begin position="168"/>
        <end position="201"/>
    </location>
</feature>
<comment type="caution">
    <text evidence="2">The sequence shown here is derived from an EMBL/GenBank/DDBJ whole genome shotgun (WGS) entry which is preliminary data.</text>
</comment>
<dbReference type="AlphaFoldDB" id="A0AAN9AJD0"/>
<dbReference type="EMBL" id="JBAMIC010004070">
    <property type="protein sequence ID" value="KAK7088046.1"/>
    <property type="molecule type" value="Genomic_DNA"/>
</dbReference>
<keyword evidence="3" id="KW-1185">Reference proteome</keyword>
<dbReference type="Proteomes" id="UP001374579">
    <property type="component" value="Unassembled WGS sequence"/>
</dbReference>
<reference evidence="2 3" key="1">
    <citation type="submission" date="2024-02" db="EMBL/GenBank/DDBJ databases">
        <title>Chromosome-scale genome assembly of the rough periwinkle Littorina saxatilis.</title>
        <authorList>
            <person name="De Jode A."/>
            <person name="Faria R."/>
            <person name="Formenti G."/>
            <person name="Sims Y."/>
            <person name="Smith T.P."/>
            <person name="Tracey A."/>
            <person name="Wood J.M.D."/>
            <person name="Zagrodzka Z.B."/>
            <person name="Johannesson K."/>
            <person name="Butlin R.K."/>
            <person name="Leder E.H."/>
        </authorList>
    </citation>
    <scope>NUCLEOTIDE SEQUENCE [LARGE SCALE GENOMIC DNA]</scope>
    <source>
        <strain evidence="2">Snail1</strain>
        <tissue evidence="2">Muscle</tissue>
    </source>
</reference>
<evidence type="ECO:0000313" key="2">
    <source>
        <dbReference type="EMBL" id="KAK7088046.1"/>
    </source>
</evidence>
<accession>A0AAN9AJD0</accession>
<gene>
    <name evidence="2" type="ORF">V1264_022018</name>
</gene>
<organism evidence="2 3">
    <name type="scientific">Littorina saxatilis</name>
    <dbReference type="NCBI Taxonomy" id="31220"/>
    <lineage>
        <taxon>Eukaryota</taxon>
        <taxon>Metazoa</taxon>
        <taxon>Spiralia</taxon>
        <taxon>Lophotrochozoa</taxon>
        <taxon>Mollusca</taxon>
        <taxon>Gastropoda</taxon>
        <taxon>Caenogastropoda</taxon>
        <taxon>Littorinimorpha</taxon>
        <taxon>Littorinoidea</taxon>
        <taxon>Littorinidae</taxon>
        <taxon>Littorina</taxon>
    </lineage>
</organism>
<feature type="compositionally biased region" description="Basic residues" evidence="1">
    <location>
        <begin position="191"/>
        <end position="201"/>
    </location>
</feature>
<evidence type="ECO:0000313" key="3">
    <source>
        <dbReference type="Proteomes" id="UP001374579"/>
    </source>
</evidence>
<evidence type="ECO:0000256" key="1">
    <source>
        <dbReference type="SAM" id="MobiDB-lite"/>
    </source>
</evidence>
<name>A0AAN9AJD0_9CAEN</name>
<protein>
    <submittedName>
        <fullName evidence="2">Uncharacterized protein</fullName>
    </submittedName>
</protein>